<evidence type="ECO:0000313" key="2">
    <source>
        <dbReference type="Proteomes" id="UP000647133"/>
    </source>
</evidence>
<dbReference type="RefSeq" id="WP_192008987.1">
    <property type="nucleotide sequence ID" value="NZ_JACYTQ010000002.1"/>
</dbReference>
<dbReference type="EMBL" id="JACYTQ010000002">
    <property type="protein sequence ID" value="MBD8488090.1"/>
    <property type="molecule type" value="Genomic_DNA"/>
</dbReference>
<keyword evidence="2" id="KW-1185">Reference proteome</keyword>
<sequence length="311" mass="36574">MKKNRVKSSIKYLDYLIDEGDHFYVCVEFAEYNASPLLNRFGLPKDFKNGEKFIAKPVSGKARENIQGKWIRKVPEAKTTITRHIKYIRKDGVRVEFDRDFHVWEKVLQLQPKFEFEFFEREDGVKFVISPKLTFLKTDKEDLKNTFVINLFTQIFKIFEILDKDYKYPIPPEKRFDFNILPPGTVTDDLKIKIEASTHKFLDGNETEVKDFKERLDYIDEFEPEFLGAGNDGFAGYLVFGFNGHNKVLVESIRRGNATYFFPRDNYINLIKLDKQAIINGKLYVDRVVHDPENEHSSWKKAISKIIENTN</sequence>
<dbReference type="Proteomes" id="UP000647133">
    <property type="component" value="Unassembled WGS sequence"/>
</dbReference>
<name>A0ABR9AJK9_9BACT</name>
<reference evidence="1 2" key="1">
    <citation type="submission" date="2020-09" db="EMBL/GenBank/DDBJ databases">
        <title>Echinicola sp. CAU 1574 isolated from sand of Sido Beach.</title>
        <authorList>
            <person name="Kim W."/>
        </authorList>
    </citation>
    <scope>NUCLEOTIDE SEQUENCE [LARGE SCALE GENOMIC DNA]</scope>
    <source>
        <strain evidence="1 2">CAU 1574</strain>
    </source>
</reference>
<protein>
    <submittedName>
        <fullName evidence="1">Uncharacterized protein</fullName>
    </submittedName>
</protein>
<gene>
    <name evidence="1" type="ORF">IFO69_04960</name>
</gene>
<organism evidence="1 2">
    <name type="scientific">Echinicola arenosa</name>
    <dbReference type="NCBI Taxonomy" id="2774144"/>
    <lineage>
        <taxon>Bacteria</taxon>
        <taxon>Pseudomonadati</taxon>
        <taxon>Bacteroidota</taxon>
        <taxon>Cytophagia</taxon>
        <taxon>Cytophagales</taxon>
        <taxon>Cyclobacteriaceae</taxon>
        <taxon>Echinicola</taxon>
    </lineage>
</organism>
<comment type="caution">
    <text evidence="1">The sequence shown here is derived from an EMBL/GenBank/DDBJ whole genome shotgun (WGS) entry which is preliminary data.</text>
</comment>
<evidence type="ECO:0000313" key="1">
    <source>
        <dbReference type="EMBL" id="MBD8488090.1"/>
    </source>
</evidence>
<accession>A0ABR9AJK9</accession>
<proteinExistence type="predicted"/>